<evidence type="ECO:0000313" key="3">
    <source>
        <dbReference type="Proteomes" id="UP000078540"/>
    </source>
</evidence>
<dbReference type="Proteomes" id="UP000078540">
    <property type="component" value="Unassembled WGS sequence"/>
</dbReference>
<dbReference type="AlphaFoldDB" id="A0A195AUF2"/>
<keyword evidence="3" id="KW-1185">Reference proteome</keyword>
<evidence type="ECO:0000256" key="1">
    <source>
        <dbReference type="SAM" id="MobiDB-lite"/>
    </source>
</evidence>
<feature type="region of interest" description="Disordered" evidence="1">
    <location>
        <begin position="69"/>
        <end position="96"/>
    </location>
</feature>
<gene>
    <name evidence="2" type="ORF">ALC53_13871</name>
</gene>
<evidence type="ECO:0000313" key="2">
    <source>
        <dbReference type="EMBL" id="KYM75806.1"/>
    </source>
</evidence>
<protein>
    <submittedName>
        <fullName evidence="2">Uncharacterized protein</fullName>
    </submittedName>
</protein>
<dbReference type="EMBL" id="KQ976738">
    <property type="protein sequence ID" value="KYM75806.1"/>
    <property type="molecule type" value="Genomic_DNA"/>
</dbReference>
<reference evidence="2 3" key="1">
    <citation type="submission" date="2015-09" db="EMBL/GenBank/DDBJ databases">
        <title>Atta colombica WGS genome.</title>
        <authorList>
            <person name="Nygaard S."/>
            <person name="Hu H."/>
            <person name="Boomsma J."/>
            <person name="Zhang G."/>
        </authorList>
    </citation>
    <scope>NUCLEOTIDE SEQUENCE [LARGE SCALE GENOMIC DNA]</scope>
    <source>
        <strain evidence="2">Treedump-2</strain>
        <tissue evidence="2">Whole body</tissue>
    </source>
</reference>
<name>A0A195AUF2_9HYME</name>
<sequence length="111" mass="12522">MKGMREEKEESHRKSPRDLLTVRTVRAKGAWHSLISGSSLVKEDTARYARTKGFLWRGIAAQSRHIVCSQGGDRETSRSGREPAARDRISTSDHTMPNILINVHRLGSRVQ</sequence>
<feature type="compositionally biased region" description="Basic and acidic residues" evidence="1">
    <location>
        <begin position="72"/>
        <end position="91"/>
    </location>
</feature>
<organism evidence="2 3">
    <name type="scientific">Atta colombica</name>
    <dbReference type="NCBI Taxonomy" id="520822"/>
    <lineage>
        <taxon>Eukaryota</taxon>
        <taxon>Metazoa</taxon>
        <taxon>Ecdysozoa</taxon>
        <taxon>Arthropoda</taxon>
        <taxon>Hexapoda</taxon>
        <taxon>Insecta</taxon>
        <taxon>Pterygota</taxon>
        <taxon>Neoptera</taxon>
        <taxon>Endopterygota</taxon>
        <taxon>Hymenoptera</taxon>
        <taxon>Apocrita</taxon>
        <taxon>Aculeata</taxon>
        <taxon>Formicoidea</taxon>
        <taxon>Formicidae</taxon>
        <taxon>Myrmicinae</taxon>
        <taxon>Atta</taxon>
    </lineage>
</organism>
<proteinExistence type="predicted"/>
<accession>A0A195AUF2</accession>